<dbReference type="SFLD" id="SFLDG01129">
    <property type="entry name" value="C1.5:_HAD__Beta-PGM__Phosphata"/>
    <property type="match status" value="1"/>
</dbReference>
<dbReference type="AlphaFoldDB" id="J9FMN1"/>
<dbReference type="Gene3D" id="3.40.50.1000">
    <property type="entry name" value="HAD superfamily/HAD-like"/>
    <property type="match status" value="1"/>
</dbReference>
<sequence>MFRRLKSRTFAARQARVVCLQLTDKDMRTAALFDLDGVLVDTESSYTEFWTLVGKTYFPENVQFAQSIKGQTLTNIYADHFADRPDWQEAVMCELDSFEQSMGYPYVPGAMDFVRQLRERGVGVAVVTSSNCKKMENLYREHPEFPAAFDRIFTAEDALRSKPAPDCYIAAAQHFGLSAASCVVFEDSFNGLRSGRASGAKVVGLATSHPASVIRDYADEVVADFQDAEKLLHWFD</sequence>
<evidence type="ECO:0000313" key="1">
    <source>
        <dbReference type="EMBL" id="EJW95693.1"/>
    </source>
</evidence>
<dbReference type="InterPro" id="IPR023214">
    <property type="entry name" value="HAD_sf"/>
</dbReference>
<proteinExistence type="predicted"/>
<dbReference type="GO" id="GO:0050308">
    <property type="term" value="F:sugar-phosphatase activity"/>
    <property type="evidence" value="ECO:0007669"/>
    <property type="project" value="TreeGrafter"/>
</dbReference>
<dbReference type="SUPFAM" id="SSF56784">
    <property type="entry name" value="HAD-like"/>
    <property type="match status" value="1"/>
</dbReference>
<dbReference type="Pfam" id="PF00702">
    <property type="entry name" value="Hydrolase"/>
    <property type="match status" value="1"/>
</dbReference>
<organism evidence="1">
    <name type="scientific">gut metagenome</name>
    <dbReference type="NCBI Taxonomy" id="749906"/>
    <lineage>
        <taxon>unclassified sequences</taxon>
        <taxon>metagenomes</taxon>
        <taxon>organismal metagenomes</taxon>
    </lineage>
</organism>
<dbReference type="Gene3D" id="1.10.150.240">
    <property type="entry name" value="Putative phosphatase, domain 2"/>
    <property type="match status" value="1"/>
</dbReference>
<dbReference type="PANTHER" id="PTHR43481:SF4">
    <property type="entry name" value="GLYCEROL-1-PHOSPHATE PHOSPHOHYDROLASE 1-RELATED"/>
    <property type="match status" value="1"/>
</dbReference>
<keyword evidence="1" id="KW-0378">Hydrolase</keyword>
<accession>J9FMN1</accession>
<dbReference type="InterPro" id="IPR023198">
    <property type="entry name" value="PGP-like_dom2"/>
</dbReference>
<comment type="caution">
    <text evidence="1">The sequence shown here is derived from an EMBL/GenBank/DDBJ whole genome shotgun (WGS) entry which is preliminary data.</text>
</comment>
<name>J9FMN1_9ZZZZ</name>
<gene>
    <name evidence="1" type="ORF">EVA_16198</name>
</gene>
<dbReference type="EMBL" id="AMCI01005670">
    <property type="protein sequence ID" value="EJW95693.1"/>
    <property type="molecule type" value="Genomic_DNA"/>
</dbReference>
<dbReference type="InterPro" id="IPR036412">
    <property type="entry name" value="HAD-like_sf"/>
</dbReference>
<dbReference type="CDD" id="cd07505">
    <property type="entry name" value="HAD_BPGM-like"/>
    <property type="match status" value="1"/>
</dbReference>
<dbReference type="PANTHER" id="PTHR43481">
    <property type="entry name" value="FRUCTOSE-1-PHOSPHATE PHOSPHATASE"/>
    <property type="match status" value="1"/>
</dbReference>
<dbReference type="InterPro" id="IPR006439">
    <property type="entry name" value="HAD-SF_hydro_IA"/>
</dbReference>
<protein>
    <submittedName>
        <fullName evidence="1">HAD hydrolase, family IA, variant 3</fullName>
    </submittedName>
</protein>
<dbReference type="SFLD" id="SFLDS00003">
    <property type="entry name" value="Haloacid_Dehalogenase"/>
    <property type="match status" value="1"/>
</dbReference>
<reference evidence="1" key="1">
    <citation type="journal article" date="2012" name="PLoS ONE">
        <title>Gene sets for utilization of primary and secondary nutrition supplies in the distal gut of endangered iberian lynx.</title>
        <authorList>
            <person name="Alcaide M."/>
            <person name="Messina E."/>
            <person name="Richter M."/>
            <person name="Bargiela R."/>
            <person name="Peplies J."/>
            <person name="Huws S.A."/>
            <person name="Newbold C.J."/>
            <person name="Golyshin P.N."/>
            <person name="Simon M.A."/>
            <person name="Lopez G."/>
            <person name="Yakimov M.M."/>
            <person name="Ferrer M."/>
        </authorList>
    </citation>
    <scope>NUCLEOTIDE SEQUENCE</scope>
</reference>
<dbReference type="NCBIfam" id="TIGR01509">
    <property type="entry name" value="HAD-SF-IA-v3"/>
    <property type="match status" value="1"/>
</dbReference>
<dbReference type="InterPro" id="IPR051806">
    <property type="entry name" value="HAD-like_SPP"/>
</dbReference>
<dbReference type="PRINTS" id="PR00413">
    <property type="entry name" value="HADHALOGNASE"/>
</dbReference>